<dbReference type="GO" id="GO:0009103">
    <property type="term" value="P:lipopolysaccharide biosynthetic process"/>
    <property type="evidence" value="ECO:0007669"/>
    <property type="project" value="TreeGrafter"/>
</dbReference>
<protein>
    <recommendedName>
        <fullName evidence="6">Glycosyl transferase family 1</fullName>
    </recommendedName>
</protein>
<evidence type="ECO:0000313" key="5">
    <source>
        <dbReference type="Proteomes" id="UP000178490"/>
    </source>
</evidence>
<feature type="domain" description="Glycosyltransferase subfamily 4-like N-terminal" evidence="3">
    <location>
        <begin position="15"/>
        <end position="173"/>
    </location>
</feature>
<evidence type="ECO:0000256" key="1">
    <source>
        <dbReference type="ARBA" id="ARBA00022679"/>
    </source>
</evidence>
<feature type="domain" description="Glycosyl transferase family 1" evidence="2">
    <location>
        <begin position="195"/>
        <end position="350"/>
    </location>
</feature>
<dbReference type="Proteomes" id="UP000178490">
    <property type="component" value="Unassembled WGS sequence"/>
</dbReference>
<organism evidence="4 5">
    <name type="scientific">Candidatus Magasanikbacteria bacterium RIFOXYD2_FULL_36_9</name>
    <dbReference type="NCBI Taxonomy" id="1798707"/>
    <lineage>
        <taxon>Bacteria</taxon>
        <taxon>Candidatus Magasanikiibacteriota</taxon>
    </lineage>
</organism>
<dbReference type="SUPFAM" id="SSF53756">
    <property type="entry name" value="UDP-Glycosyltransferase/glycogen phosphorylase"/>
    <property type="match status" value="1"/>
</dbReference>
<name>A0A1F6NZ48_9BACT</name>
<dbReference type="Pfam" id="PF00534">
    <property type="entry name" value="Glycos_transf_1"/>
    <property type="match status" value="1"/>
</dbReference>
<dbReference type="InterPro" id="IPR001296">
    <property type="entry name" value="Glyco_trans_1"/>
</dbReference>
<evidence type="ECO:0008006" key="6">
    <source>
        <dbReference type="Google" id="ProtNLM"/>
    </source>
</evidence>
<evidence type="ECO:0000259" key="2">
    <source>
        <dbReference type="Pfam" id="PF00534"/>
    </source>
</evidence>
<dbReference type="EMBL" id="MFRC01000052">
    <property type="protein sequence ID" value="OGH89003.1"/>
    <property type="molecule type" value="Genomic_DNA"/>
</dbReference>
<dbReference type="Gene3D" id="3.40.50.2000">
    <property type="entry name" value="Glycogen Phosphorylase B"/>
    <property type="match status" value="2"/>
</dbReference>
<dbReference type="CDD" id="cd03809">
    <property type="entry name" value="GT4_MtfB-like"/>
    <property type="match status" value="1"/>
</dbReference>
<evidence type="ECO:0000313" key="4">
    <source>
        <dbReference type="EMBL" id="OGH89003.1"/>
    </source>
</evidence>
<dbReference type="GO" id="GO:0016757">
    <property type="term" value="F:glycosyltransferase activity"/>
    <property type="evidence" value="ECO:0007669"/>
    <property type="project" value="InterPro"/>
</dbReference>
<dbReference type="PANTHER" id="PTHR46401">
    <property type="entry name" value="GLYCOSYLTRANSFERASE WBBK-RELATED"/>
    <property type="match status" value="1"/>
</dbReference>
<dbReference type="Pfam" id="PF13439">
    <property type="entry name" value="Glyco_transf_4"/>
    <property type="match status" value="1"/>
</dbReference>
<evidence type="ECO:0000259" key="3">
    <source>
        <dbReference type="Pfam" id="PF13439"/>
    </source>
</evidence>
<gene>
    <name evidence="4" type="ORF">A2537_01155</name>
</gene>
<dbReference type="AlphaFoldDB" id="A0A1F6NZ48"/>
<accession>A0A1F6NZ48</accession>
<keyword evidence="1" id="KW-0808">Transferase</keyword>
<dbReference type="InterPro" id="IPR028098">
    <property type="entry name" value="Glyco_trans_4-like_N"/>
</dbReference>
<comment type="caution">
    <text evidence="4">The sequence shown here is derived from an EMBL/GenBank/DDBJ whole genome shotgun (WGS) entry which is preliminary data.</text>
</comment>
<dbReference type="PANTHER" id="PTHR46401:SF2">
    <property type="entry name" value="GLYCOSYLTRANSFERASE WBBK-RELATED"/>
    <property type="match status" value="1"/>
</dbReference>
<reference evidence="4 5" key="1">
    <citation type="journal article" date="2016" name="Nat. Commun.">
        <title>Thousands of microbial genomes shed light on interconnected biogeochemical processes in an aquifer system.</title>
        <authorList>
            <person name="Anantharaman K."/>
            <person name="Brown C.T."/>
            <person name="Hug L.A."/>
            <person name="Sharon I."/>
            <person name="Castelle C.J."/>
            <person name="Probst A.J."/>
            <person name="Thomas B.C."/>
            <person name="Singh A."/>
            <person name="Wilkins M.J."/>
            <person name="Karaoz U."/>
            <person name="Brodie E.L."/>
            <person name="Williams K.H."/>
            <person name="Hubbard S.S."/>
            <person name="Banfield J.F."/>
        </authorList>
    </citation>
    <scope>NUCLEOTIDE SEQUENCE [LARGE SCALE GENOMIC DNA]</scope>
</reference>
<sequence>MQIGIDARMFGPQQGGLGRYIEQLILQLEKIDLNNDYTIFLRKENWDCYNPTNLRFKKVLANIKWYGFGEQILFPIIIKKEKIDLMHFPHWNVPIFYNDKFVVTIHDLLLLHFPTRHASTLGPLLYWFKNKMFKLTLNHAVKVATKIIAVSEYSKQDIAKTLKINTEKIVVTYLSPLEKNILEAPFSLYNRYNITKPYWLYVGVAYPHKNLFKLVDAWEIYCKQNGYTYQLVLTGKNNYFYALLKTYIKNKNIKDVVFTDFVPDTELPELYRNASLYVFPSLYEGFGLPPLEAIQNGLPVIASDRTCLPEILEDAAVYFNPDDPNAIVHAANLVIKDSAVRKNLIINGSKILQKYSWQKTALKTIEIYSQAK</sequence>
<proteinExistence type="predicted"/>